<keyword evidence="2" id="KW-1185">Reference proteome</keyword>
<sequence>MTEICLTGNATSLLRDVEHAYAVGEKVAGLKPVFSQGAIDPFRVFRSHRVVANDIVKGKDVVWREQLDLLLGALSALHIGGLQAEGAEIWSDPEGQFVWELLRHSAVVAYYERHYPFAPPLLVRAAGDRRLSDTYRSQWQAELEQEGFDATYRQFLHLNARFIANDVIGYFIELLDDFYVFDTHIDEFRRVLEQPARLEGWLTTPDRWQLLEGMASFYEFALDLDQYLAALEFPMLRGHVWLHFAYWFGNGGSRMEEVALWLQNAVSHAAVDESIDGTELGEALARLRDPQRYPLALLEQTADVLGPWLETSGVGEQLSAGSRSL</sequence>
<evidence type="ECO:0000313" key="1">
    <source>
        <dbReference type="EMBL" id="MBP2238693.1"/>
    </source>
</evidence>
<evidence type="ECO:0000313" key="2">
    <source>
        <dbReference type="Proteomes" id="UP000730739"/>
    </source>
</evidence>
<gene>
    <name evidence="1" type="ORF">J2Z31_005234</name>
</gene>
<dbReference type="EMBL" id="JAGILA010000009">
    <property type="protein sequence ID" value="MBP2238693.1"/>
    <property type="molecule type" value="Genomic_DNA"/>
</dbReference>
<dbReference type="Proteomes" id="UP000730739">
    <property type="component" value="Unassembled WGS sequence"/>
</dbReference>
<organism evidence="1 2">
    <name type="scientific">Sinorhizobium kostiense</name>
    <dbReference type="NCBI Taxonomy" id="76747"/>
    <lineage>
        <taxon>Bacteria</taxon>
        <taxon>Pseudomonadati</taxon>
        <taxon>Pseudomonadota</taxon>
        <taxon>Alphaproteobacteria</taxon>
        <taxon>Hyphomicrobiales</taxon>
        <taxon>Rhizobiaceae</taxon>
        <taxon>Sinorhizobium/Ensifer group</taxon>
        <taxon>Sinorhizobium</taxon>
    </lineage>
</organism>
<protein>
    <submittedName>
        <fullName evidence="1">Uncharacterized protein</fullName>
    </submittedName>
</protein>
<name>A0ABS4R725_9HYPH</name>
<comment type="caution">
    <text evidence="1">The sequence shown here is derived from an EMBL/GenBank/DDBJ whole genome shotgun (WGS) entry which is preliminary data.</text>
</comment>
<dbReference type="RefSeq" id="WP_209605944.1">
    <property type="nucleotide sequence ID" value="NZ_JAGILA010000009.1"/>
</dbReference>
<reference evidence="1 2" key="1">
    <citation type="submission" date="2021-03" db="EMBL/GenBank/DDBJ databases">
        <title>Genomic Encyclopedia of Type Strains, Phase IV (KMG-IV): sequencing the most valuable type-strain genomes for metagenomic binning, comparative biology and taxonomic classification.</title>
        <authorList>
            <person name="Goeker M."/>
        </authorList>
    </citation>
    <scope>NUCLEOTIDE SEQUENCE [LARGE SCALE GENOMIC DNA]</scope>
    <source>
        <strain evidence="1 2">DSM 13372</strain>
    </source>
</reference>
<accession>A0ABS4R725</accession>
<proteinExistence type="predicted"/>